<dbReference type="AlphaFoldDB" id="A0A1P8UBV8"/>
<evidence type="ECO:0000313" key="2">
    <source>
        <dbReference type="EMBL" id="APZ35618.1"/>
    </source>
</evidence>
<dbReference type="STRING" id="36805.BOH66_16300"/>
<evidence type="ECO:0000256" key="1">
    <source>
        <dbReference type="SAM" id="Coils"/>
    </source>
</evidence>
<dbReference type="KEGG" id="maur:BOH66_16300"/>
<keyword evidence="1" id="KW-0175">Coiled coil</keyword>
<feature type="coiled-coil region" evidence="1">
    <location>
        <begin position="134"/>
        <end position="161"/>
    </location>
</feature>
<dbReference type="Proteomes" id="UP000187185">
    <property type="component" value="Chromosome"/>
</dbReference>
<proteinExistence type="predicted"/>
<name>A0A1P8UBV8_9MICO</name>
<gene>
    <name evidence="2" type="ORF">BOH66_16300</name>
</gene>
<organism evidence="2 3">
    <name type="scientific">Microbacterium aurum</name>
    <dbReference type="NCBI Taxonomy" id="36805"/>
    <lineage>
        <taxon>Bacteria</taxon>
        <taxon>Bacillati</taxon>
        <taxon>Actinomycetota</taxon>
        <taxon>Actinomycetes</taxon>
        <taxon>Micrococcales</taxon>
        <taxon>Microbacteriaceae</taxon>
        <taxon>Microbacterium</taxon>
    </lineage>
</organism>
<accession>A0A1P8UBV8</accession>
<reference evidence="2 3" key="1">
    <citation type="submission" date="2016-12" db="EMBL/GenBank/DDBJ databases">
        <title>Complete genome sequence of Microbacterium aurum KACC 15219.</title>
        <authorList>
            <person name="Jung Y."/>
            <person name="Shin J.-H."/>
            <person name="Lee Y.-J."/>
            <person name="Yi H."/>
            <person name="Bahn Y.-S."/>
            <person name="Kim J.F."/>
            <person name="Lee D.-W."/>
        </authorList>
    </citation>
    <scope>NUCLEOTIDE SEQUENCE [LARGE SCALE GENOMIC DNA]</scope>
    <source>
        <strain evidence="2 3">KACC 15219</strain>
    </source>
</reference>
<sequence length="570" mass="60050">MSAQWSEADPGAGSPADIRAGAGMNSTVASRAADALGDLSAAGAAREQGWQATASTALASGLTSGSAELQQITEQATADANALSAYATQVESIKMRQTSITSQIDQATSRMRVLRRDLELWDDPDLIERSESRIADTQWRLRGLNTQLDQLANERAAADNAALIALGGITSRGTLAAWSTPGAPASVTLGQLAGMSETDIATLLAAHPELIDKLLTAQTPAQTAAWWQSLTLDQQHALVLGGSTLIGALDGLPPAIRVAANRINAANQLPDLERRQFTADFDHLVTVNTNFVDPHLVNYLRRVADGDVQLYLWRPEKGAIIEMAGDPRTAKSALFVVPGTNASISEFTSDNPTTRFASWQVEKSASHSVLAFTVLTGPMPYLTPAPVDFWSNGPQNNAFASARAPELAAFERGIFAAIPAVPTVSYEHSYATAVGSAAEAYGGTPTARVLAGGVGAMYGYEPADNVTRYAIQAPNDVNRIYAGQQAWEVGFGVAPESIRGINILDSGMSGLPINPTIAQLETAVAGPLAVAVQVPAGVESHINLMSDDESVNGTSLRNVRQILSELGSRR</sequence>
<dbReference type="EMBL" id="CP018762">
    <property type="protein sequence ID" value="APZ35618.1"/>
    <property type="molecule type" value="Genomic_DNA"/>
</dbReference>
<keyword evidence="3" id="KW-1185">Reference proteome</keyword>
<evidence type="ECO:0000313" key="3">
    <source>
        <dbReference type="Proteomes" id="UP000187185"/>
    </source>
</evidence>
<protein>
    <submittedName>
        <fullName evidence="2">Uncharacterized protein</fullName>
    </submittedName>
</protein>